<dbReference type="Gene3D" id="3.90.640.90">
    <property type="entry name" value="Anti-proliferative protein, N-terminal domain"/>
    <property type="match status" value="1"/>
</dbReference>
<evidence type="ECO:0000313" key="5">
    <source>
        <dbReference type="EMBL" id="CBY12679.1"/>
    </source>
</evidence>
<dbReference type="GO" id="GO:0005634">
    <property type="term" value="C:nucleus"/>
    <property type="evidence" value="ECO:0007669"/>
    <property type="project" value="TreeGrafter"/>
</dbReference>
<evidence type="ECO:0000256" key="2">
    <source>
        <dbReference type="ARBA" id="ARBA00022553"/>
    </source>
</evidence>
<feature type="compositionally biased region" description="Low complexity" evidence="3">
    <location>
        <begin position="304"/>
        <end position="319"/>
    </location>
</feature>
<evidence type="ECO:0000256" key="3">
    <source>
        <dbReference type="SAM" id="MobiDB-lite"/>
    </source>
</evidence>
<feature type="region of interest" description="Disordered" evidence="3">
    <location>
        <begin position="336"/>
        <end position="362"/>
    </location>
</feature>
<keyword evidence="6" id="KW-1185">Reference proteome</keyword>
<feature type="compositionally biased region" description="Polar residues" evidence="3">
    <location>
        <begin position="336"/>
        <end position="346"/>
    </location>
</feature>
<evidence type="ECO:0000313" key="6">
    <source>
        <dbReference type="Proteomes" id="UP000001307"/>
    </source>
</evidence>
<evidence type="ECO:0000256" key="1">
    <source>
        <dbReference type="ARBA" id="ARBA00007989"/>
    </source>
</evidence>
<dbReference type="InParanoid" id="E4XSG7"/>
<dbReference type="OrthoDB" id="19928at2759"/>
<dbReference type="SMART" id="SM00099">
    <property type="entry name" value="btg1"/>
    <property type="match status" value="1"/>
</dbReference>
<sequence>MNTEVSAAARFITSTLYGKLPRRRADIFGGEFEVALKKKFQGHWYPEEPMRGSAHRCINFTSKEVDPVFHQAAETASIAFSEIKENLPAELRIWIDPDEVSYQIGEKGTVSILYAKKGAQVEYGADIAVAAQQQPVPVRPQQQQTHYGTRPLMTVDEFMSTKFGSMKNRGARRAQQGTHRPPAYPAPGSPTGFAPQQQLHQQHQNQLQQAANLARGIPQSLQLPQMSAQQIQLLQQQLLLQQLATAQQQSQSPVESKCFQPFARTPMNMNARVFEPKVQLHQTSAGGLAPSYSFSRLPPKADSESSLSSSFDSLKKSSSSFRDSYNFADAWSRDISSSPTRWSPTHSDPMHSGDDSGFDNASVDEEADLDPLFLNHISSLRIET</sequence>
<accession>E4XSG7</accession>
<dbReference type="AlphaFoldDB" id="E4XSG7"/>
<feature type="domain" description="Anti-proliferative protein" evidence="4">
    <location>
        <begin position="1"/>
        <end position="107"/>
    </location>
</feature>
<evidence type="ECO:0000259" key="4">
    <source>
        <dbReference type="SMART" id="SM00099"/>
    </source>
</evidence>
<dbReference type="InterPro" id="IPR002087">
    <property type="entry name" value="Anti_prolifrtn"/>
</dbReference>
<dbReference type="Pfam" id="PF07742">
    <property type="entry name" value="BTG"/>
    <property type="match status" value="1"/>
</dbReference>
<dbReference type="Proteomes" id="UP000001307">
    <property type="component" value="Unassembled WGS sequence"/>
</dbReference>
<dbReference type="SUPFAM" id="SSF160696">
    <property type="entry name" value="BTG domain-like"/>
    <property type="match status" value="1"/>
</dbReference>
<proteinExistence type="inferred from homology"/>
<feature type="region of interest" description="Disordered" evidence="3">
    <location>
        <begin position="296"/>
        <end position="319"/>
    </location>
</feature>
<organism evidence="5">
    <name type="scientific">Oikopleura dioica</name>
    <name type="common">Tunicate</name>
    <dbReference type="NCBI Taxonomy" id="34765"/>
    <lineage>
        <taxon>Eukaryota</taxon>
        <taxon>Metazoa</taxon>
        <taxon>Chordata</taxon>
        <taxon>Tunicata</taxon>
        <taxon>Appendicularia</taxon>
        <taxon>Copelata</taxon>
        <taxon>Oikopleuridae</taxon>
        <taxon>Oikopleura</taxon>
    </lineage>
</organism>
<name>E4XSG7_OIKDI</name>
<dbReference type="PANTHER" id="PTHR17537">
    <property type="entry name" value="TRANSDUCER OF ERBB2 TOB"/>
    <property type="match status" value="1"/>
</dbReference>
<dbReference type="InterPro" id="IPR036054">
    <property type="entry name" value="BTG-like_sf"/>
</dbReference>
<comment type="similarity">
    <text evidence="1">Belongs to the BTG family.</text>
</comment>
<dbReference type="EMBL" id="FN653135">
    <property type="protein sequence ID" value="CBY12679.1"/>
    <property type="molecule type" value="Genomic_DNA"/>
</dbReference>
<dbReference type="GO" id="GO:0005737">
    <property type="term" value="C:cytoplasm"/>
    <property type="evidence" value="ECO:0007669"/>
    <property type="project" value="TreeGrafter"/>
</dbReference>
<dbReference type="PANTHER" id="PTHR17537:SF5">
    <property type="entry name" value="TRANSDUCER OF ERBB2, ISOFORM A"/>
    <property type="match status" value="1"/>
</dbReference>
<protein>
    <recommendedName>
        <fullName evidence="4">Anti-proliferative protein domain-containing protein</fullName>
    </recommendedName>
</protein>
<dbReference type="PRINTS" id="PR00310">
    <property type="entry name" value="ANTIPRLFBTG1"/>
</dbReference>
<feature type="region of interest" description="Disordered" evidence="3">
    <location>
        <begin position="167"/>
        <end position="195"/>
    </location>
</feature>
<reference evidence="5" key="1">
    <citation type="journal article" date="2010" name="Science">
        <title>Plasticity of animal genome architecture unmasked by rapid evolution of a pelagic tunicate.</title>
        <authorList>
            <person name="Denoeud F."/>
            <person name="Henriet S."/>
            <person name="Mungpakdee S."/>
            <person name="Aury J.M."/>
            <person name="Da Silva C."/>
            <person name="Brinkmann H."/>
            <person name="Mikhaleva J."/>
            <person name="Olsen L.C."/>
            <person name="Jubin C."/>
            <person name="Canestro C."/>
            <person name="Bouquet J.M."/>
            <person name="Danks G."/>
            <person name="Poulain J."/>
            <person name="Campsteijn C."/>
            <person name="Adamski M."/>
            <person name="Cross I."/>
            <person name="Yadetie F."/>
            <person name="Muffato M."/>
            <person name="Louis A."/>
            <person name="Butcher S."/>
            <person name="Tsagkogeorga G."/>
            <person name="Konrad A."/>
            <person name="Singh S."/>
            <person name="Jensen M.F."/>
            <person name="Cong E.H."/>
            <person name="Eikeseth-Otteraa H."/>
            <person name="Noel B."/>
            <person name="Anthouard V."/>
            <person name="Porcel B.M."/>
            <person name="Kachouri-Lafond R."/>
            <person name="Nishino A."/>
            <person name="Ugolini M."/>
            <person name="Chourrout P."/>
            <person name="Nishida H."/>
            <person name="Aasland R."/>
            <person name="Huzurbazar S."/>
            <person name="Westhof E."/>
            <person name="Delsuc F."/>
            <person name="Lehrach H."/>
            <person name="Reinhardt R."/>
            <person name="Weissenbach J."/>
            <person name="Roy S.W."/>
            <person name="Artiguenave F."/>
            <person name="Postlethwait J.H."/>
            <person name="Manak J.R."/>
            <person name="Thompson E.M."/>
            <person name="Jaillon O."/>
            <person name="Du Pasquier L."/>
            <person name="Boudinot P."/>
            <person name="Liberles D.A."/>
            <person name="Volff J.N."/>
            <person name="Philippe H."/>
            <person name="Lenhard B."/>
            <person name="Roest Crollius H."/>
            <person name="Wincker P."/>
            <person name="Chourrout D."/>
        </authorList>
    </citation>
    <scope>NUCLEOTIDE SEQUENCE [LARGE SCALE GENOMIC DNA]</scope>
</reference>
<dbReference type="GO" id="GO:0003714">
    <property type="term" value="F:transcription corepressor activity"/>
    <property type="evidence" value="ECO:0007669"/>
    <property type="project" value="TreeGrafter"/>
</dbReference>
<dbReference type="InterPro" id="IPR015676">
    <property type="entry name" value="Tob1/2"/>
</dbReference>
<keyword evidence="2" id="KW-0597">Phosphoprotein</keyword>
<gene>
    <name evidence="5" type="ORF">GSOID_T00002736001</name>
</gene>